<reference evidence="9" key="1">
    <citation type="submission" date="2023-07" db="EMBL/GenBank/DDBJ databases">
        <authorList>
            <person name="Colorado M.A."/>
            <person name="Villamil L.M."/>
            <person name="Melo J.F."/>
            <person name="Rodriguez J.A."/>
            <person name="Ruiz R.Y."/>
        </authorList>
    </citation>
    <scope>NUCLEOTIDE SEQUENCE [LARGE SCALE GENOMIC DNA]</scope>
    <source>
        <strain evidence="9">C33</strain>
    </source>
</reference>
<evidence type="ECO:0000256" key="2">
    <source>
        <dbReference type="ARBA" id="ARBA00010333"/>
    </source>
</evidence>
<dbReference type="EMBL" id="JAVIKH010000011">
    <property type="protein sequence ID" value="MDX8336618.1"/>
    <property type="molecule type" value="Genomic_DNA"/>
</dbReference>
<organism evidence="8 9">
    <name type="scientific">Candidatus Cetobacterium colombiensis</name>
    <dbReference type="NCBI Taxonomy" id="3073100"/>
    <lineage>
        <taxon>Bacteria</taxon>
        <taxon>Fusobacteriati</taxon>
        <taxon>Fusobacteriota</taxon>
        <taxon>Fusobacteriia</taxon>
        <taxon>Fusobacteriales</taxon>
        <taxon>Fusobacteriaceae</taxon>
        <taxon>Cetobacterium</taxon>
    </lineage>
</organism>
<dbReference type="SMART" id="SM00062">
    <property type="entry name" value="PBPb"/>
    <property type="match status" value="1"/>
</dbReference>
<dbReference type="Pfam" id="PF00497">
    <property type="entry name" value="SBP_bac_3"/>
    <property type="match status" value="1"/>
</dbReference>
<evidence type="ECO:0000313" key="9">
    <source>
        <dbReference type="Proteomes" id="UP001279681"/>
    </source>
</evidence>
<evidence type="ECO:0000256" key="5">
    <source>
        <dbReference type="SAM" id="SignalP"/>
    </source>
</evidence>
<protein>
    <submittedName>
        <fullName evidence="8">Amino acid ABC transporter substrate-binding protein</fullName>
    </submittedName>
</protein>
<feature type="domain" description="Ionotropic glutamate receptor C-terminal" evidence="7">
    <location>
        <begin position="33"/>
        <end position="252"/>
    </location>
</feature>
<dbReference type="PANTHER" id="PTHR35936:SF34">
    <property type="entry name" value="ABC TRANSPORTER EXTRACELLULAR-BINDING PROTEIN YCKB-RELATED"/>
    <property type="match status" value="1"/>
</dbReference>
<proteinExistence type="inferred from homology"/>
<dbReference type="CDD" id="cd00996">
    <property type="entry name" value="PBP2_AatB_like"/>
    <property type="match status" value="1"/>
</dbReference>
<dbReference type="SMART" id="SM00079">
    <property type="entry name" value="PBPe"/>
    <property type="match status" value="1"/>
</dbReference>
<dbReference type="PANTHER" id="PTHR35936">
    <property type="entry name" value="MEMBRANE-BOUND LYTIC MUREIN TRANSGLYCOSYLASE F"/>
    <property type="match status" value="1"/>
</dbReference>
<keyword evidence="9" id="KW-1185">Reference proteome</keyword>
<dbReference type="InterPro" id="IPR018313">
    <property type="entry name" value="SBP_3_CS"/>
</dbReference>
<sequence length="253" mass="28666">MKKFFKLLLLTFTVFSISFAKDNSLQNIQDKGEIIIGLDDTFAPMGFRDEEGKIIGFDIDLANEVANRIGVKATFKPCEWDGIIFDLRSKRIDLIWNGLTITPEREKQIAFSTPYFDDDQIVIVKNPNIKSFQDLKDKKIGVQLGSASYFAFENSVLSKETNNLNKYSTNVEALLDLEAGRTDAVVIDAVVGKYYISKKPDFIVLNDILEKQQMGVGMRKDDVALKNKIDETLANMKADGSFDKIYKKWFGDN</sequence>
<evidence type="ECO:0000259" key="7">
    <source>
        <dbReference type="SMART" id="SM00079"/>
    </source>
</evidence>
<dbReference type="Proteomes" id="UP001279681">
    <property type="component" value="Unassembled WGS sequence"/>
</dbReference>
<dbReference type="Gene3D" id="3.40.190.10">
    <property type="entry name" value="Periplasmic binding protein-like II"/>
    <property type="match status" value="2"/>
</dbReference>
<evidence type="ECO:0000256" key="1">
    <source>
        <dbReference type="ARBA" id="ARBA00004196"/>
    </source>
</evidence>
<evidence type="ECO:0000259" key="6">
    <source>
        <dbReference type="SMART" id="SM00062"/>
    </source>
</evidence>
<comment type="subcellular location">
    <subcellularLocation>
        <location evidence="1">Cell envelope</location>
    </subcellularLocation>
</comment>
<dbReference type="InterPro" id="IPR001320">
    <property type="entry name" value="Iontro_rcpt_C"/>
</dbReference>
<evidence type="ECO:0000313" key="8">
    <source>
        <dbReference type="EMBL" id="MDX8336618.1"/>
    </source>
</evidence>
<dbReference type="InterPro" id="IPR001638">
    <property type="entry name" value="Solute-binding_3/MltF_N"/>
</dbReference>
<feature type="signal peptide" evidence="5">
    <location>
        <begin position="1"/>
        <end position="20"/>
    </location>
</feature>
<feature type="chain" id="PRO_5046826181" evidence="5">
    <location>
        <begin position="21"/>
        <end position="253"/>
    </location>
</feature>
<dbReference type="RefSeq" id="WP_320314003.1">
    <property type="nucleotide sequence ID" value="NZ_JAVIKH010000011.1"/>
</dbReference>
<gene>
    <name evidence="8" type="ORF">RFV38_08930</name>
</gene>
<name>A0ABU4WAP2_9FUSO</name>
<comment type="similarity">
    <text evidence="2 4">Belongs to the bacterial solute-binding protein 3 family.</text>
</comment>
<dbReference type="PROSITE" id="PS01039">
    <property type="entry name" value="SBP_BACTERIAL_3"/>
    <property type="match status" value="1"/>
</dbReference>
<comment type="caution">
    <text evidence="8">The sequence shown here is derived from an EMBL/GenBank/DDBJ whole genome shotgun (WGS) entry which is preliminary data.</text>
</comment>
<dbReference type="SUPFAM" id="SSF53850">
    <property type="entry name" value="Periplasmic binding protein-like II"/>
    <property type="match status" value="1"/>
</dbReference>
<feature type="domain" description="Solute-binding protein family 3/N-terminal" evidence="6">
    <location>
        <begin position="33"/>
        <end position="253"/>
    </location>
</feature>
<evidence type="ECO:0000256" key="3">
    <source>
        <dbReference type="ARBA" id="ARBA00022729"/>
    </source>
</evidence>
<accession>A0ABU4WAP2</accession>
<evidence type="ECO:0000256" key="4">
    <source>
        <dbReference type="RuleBase" id="RU003744"/>
    </source>
</evidence>
<keyword evidence="3 5" id="KW-0732">Signal</keyword>